<organism evidence="1 2">
    <name type="scientific">Rhizophagus irregularis</name>
    <dbReference type="NCBI Taxonomy" id="588596"/>
    <lineage>
        <taxon>Eukaryota</taxon>
        <taxon>Fungi</taxon>
        <taxon>Fungi incertae sedis</taxon>
        <taxon>Mucoromycota</taxon>
        <taxon>Glomeromycotina</taxon>
        <taxon>Glomeromycetes</taxon>
        <taxon>Glomerales</taxon>
        <taxon>Glomeraceae</taxon>
        <taxon>Rhizophagus</taxon>
    </lineage>
</organism>
<dbReference type="VEuPathDB" id="FungiDB:FUN_006330"/>
<dbReference type="Proteomes" id="UP000232688">
    <property type="component" value="Unassembled WGS sequence"/>
</dbReference>
<gene>
    <name evidence="1" type="ORF">RhiirA1_461228</name>
</gene>
<proteinExistence type="predicted"/>
<name>A0A2N0RPT7_9GLOM</name>
<accession>A0A2N0RPT7</accession>
<protein>
    <submittedName>
        <fullName evidence="1">Uncharacterized protein</fullName>
    </submittedName>
</protein>
<dbReference type="EMBL" id="LLXH01000554">
    <property type="protein sequence ID" value="PKC65318.1"/>
    <property type="molecule type" value="Genomic_DNA"/>
</dbReference>
<dbReference type="VEuPathDB" id="FungiDB:RhiirA1_461228"/>
<dbReference type="AlphaFoldDB" id="A0A2N0RPT7"/>
<reference evidence="1 2" key="2">
    <citation type="submission" date="2017-10" db="EMBL/GenBank/DDBJ databases">
        <title>Genome analyses suggest a sexual origin of heterokaryosis in a supposedly ancient asexual fungus.</title>
        <authorList>
            <person name="Corradi N."/>
            <person name="Sedzielewska K."/>
            <person name="Noel J."/>
            <person name="Charron P."/>
            <person name="Farinelli L."/>
            <person name="Marton T."/>
            <person name="Kruger M."/>
            <person name="Pelin A."/>
            <person name="Brachmann A."/>
            <person name="Corradi N."/>
        </authorList>
    </citation>
    <scope>NUCLEOTIDE SEQUENCE [LARGE SCALE GENOMIC DNA]</scope>
    <source>
        <strain evidence="1 2">A1</strain>
    </source>
</reference>
<sequence>MSIRRVQFLNFWQDIFMDNKIVDINIFAEPKPDGYVITVSGLDLQLDNFYNIRSCVFPFSFYFMKQIDNFKTLYEEEISLLRKNRENIGPSTGKLLEHINEDYIKEFINKDFVNIVCNSKSSSNNSSSNEIPSSSVCYHTAYSAHYFQ</sequence>
<reference evidence="1 2" key="1">
    <citation type="submission" date="2017-10" db="EMBL/GenBank/DDBJ databases">
        <title>Extensive intraspecific genome diversity in a model arbuscular mycorrhizal fungus.</title>
        <authorList>
            <person name="Chen E.C.H."/>
            <person name="Morin E."/>
            <person name="Baudet D."/>
            <person name="Noel J."/>
            <person name="Ndikumana S."/>
            <person name="Charron P."/>
            <person name="St-Onge C."/>
            <person name="Giorgi J."/>
            <person name="Grigoriev I.V."/>
            <person name="Roux C."/>
            <person name="Martin F.M."/>
            <person name="Corradi N."/>
        </authorList>
    </citation>
    <scope>NUCLEOTIDE SEQUENCE [LARGE SCALE GENOMIC DNA]</scope>
    <source>
        <strain evidence="1 2">A1</strain>
    </source>
</reference>
<evidence type="ECO:0000313" key="2">
    <source>
        <dbReference type="Proteomes" id="UP000232688"/>
    </source>
</evidence>
<comment type="caution">
    <text evidence="1">The sequence shown here is derived from an EMBL/GenBank/DDBJ whole genome shotgun (WGS) entry which is preliminary data.</text>
</comment>
<evidence type="ECO:0000313" key="1">
    <source>
        <dbReference type="EMBL" id="PKC65318.1"/>
    </source>
</evidence>